<dbReference type="EMBL" id="MHCU01000040">
    <property type="protein sequence ID" value="OGY27347.1"/>
    <property type="molecule type" value="Genomic_DNA"/>
</dbReference>
<dbReference type="InterPro" id="IPR004532">
    <property type="entry name" value="Phe-tRNA-ligase_IIc_bsu_bact"/>
</dbReference>
<dbReference type="PANTHER" id="PTHR10947:SF0">
    <property type="entry name" value="PHENYLALANINE--TRNA LIGASE BETA SUBUNIT"/>
    <property type="match status" value="1"/>
</dbReference>
<accession>A0A1G1WJE3</accession>
<dbReference type="Pfam" id="PF17759">
    <property type="entry name" value="tRNA_synthFbeta"/>
    <property type="match status" value="1"/>
</dbReference>
<organism evidence="14 15">
    <name type="scientific">Candidatus Woykebacteria bacterium RBG_19FT_COMBO_43_10</name>
    <dbReference type="NCBI Taxonomy" id="1802598"/>
    <lineage>
        <taxon>Bacteria</taxon>
        <taxon>Candidatus Woykeibacteriota</taxon>
    </lineage>
</organism>
<comment type="catalytic activity">
    <reaction evidence="10 11">
        <text>tRNA(Phe) + L-phenylalanine + ATP = L-phenylalanyl-tRNA(Phe) + AMP + diphosphate + H(+)</text>
        <dbReference type="Rhea" id="RHEA:19413"/>
        <dbReference type="Rhea" id="RHEA-COMP:9668"/>
        <dbReference type="Rhea" id="RHEA-COMP:9699"/>
        <dbReference type="ChEBI" id="CHEBI:15378"/>
        <dbReference type="ChEBI" id="CHEBI:30616"/>
        <dbReference type="ChEBI" id="CHEBI:33019"/>
        <dbReference type="ChEBI" id="CHEBI:58095"/>
        <dbReference type="ChEBI" id="CHEBI:78442"/>
        <dbReference type="ChEBI" id="CHEBI:78531"/>
        <dbReference type="ChEBI" id="CHEBI:456215"/>
        <dbReference type="EC" id="6.1.1.20"/>
    </reaction>
</comment>
<evidence type="ECO:0000259" key="12">
    <source>
        <dbReference type="PROSITE" id="PS51447"/>
    </source>
</evidence>
<evidence type="ECO:0000313" key="14">
    <source>
        <dbReference type="EMBL" id="OGY27347.1"/>
    </source>
</evidence>
<dbReference type="GO" id="GO:0000287">
    <property type="term" value="F:magnesium ion binding"/>
    <property type="evidence" value="ECO:0007669"/>
    <property type="project" value="UniProtKB-UniRule"/>
</dbReference>
<dbReference type="InterPro" id="IPR036690">
    <property type="entry name" value="Fdx_antiC-bd_sf"/>
</dbReference>
<dbReference type="Pfam" id="PF03484">
    <property type="entry name" value="B5"/>
    <property type="match status" value="1"/>
</dbReference>
<dbReference type="SUPFAM" id="SSF56037">
    <property type="entry name" value="PheT/TilS domain"/>
    <property type="match status" value="1"/>
</dbReference>
<evidence type="ECO:0000256" key="11">
    <source>
        <dbReference type="HAMAP-Rule" id="MF_00283"/>
    </source>
</evidence>
<dbReference type="PROSITE" id="PS51483">
    <property type="entry name" value="B5"/>
    <property type="match status" value="1"/>
</dbReference>
<dbReference type="InterPro" id="IPR005121">
    <property type="entry name" value="Fdx_antiC-bd"/>
</dbReference>
<comment type="similarity">
    <text evidence="1 11">Belongs to the phenylalanyl-tRNA synthetase beta subunit family. Type 1 subfamily.</text>
</comment>
<dbReference type="AlphaFoldDB" id="A0A1G1WJE3"/>
<dbReference type="Pfam" id="PF03147">
    <property type="entry name" value="FDX-ACB"/>
    <property type="match status" value="1"/>
</dbReference>
<dbReference type="SUPFAM" id="SSF55681">
    <property type="entry name" value="Class II aaRS and biotin synthetases"/>
    <property type="match status" value="1"/>
</dbReference>
<evidence type="ECO:0000256" key="2">
    <source>
        <dbReference type="ARBA" id="ARBA00011209"/>
    </source>
</evidence>
<dbReference type="SUPFAM" id="SSF46955">
    <property type="entry name" value="Putative DNA-binding domain"/>
    <property type="match status" value="2"/>
</dbReference>
<evidence type="ECO:0000256" key="4">
    <source>
        <dbReference type="ARBA" id="ARBA00022723"/>
    </source>
</evidence>
<dbReference type="InterPro" id="IPR005146">
    <property type="entry name" value="B3/B4_tRNA-bd"/>
</dbReference>
<dbReference type="InterPro" id="IPR045864">
    <property type="entry name" value="aa-tRNA-synth_II/BPL/LPL"/>
</dbReference>
<feature type="binding site" evidence="11">
    <location>
        <position position="352"/>
    </location>
    <ligand>
        <name>Mg(2+)</name>
        <dbReference type="ChEBI" id="CHEBI:18420"/>
        <note>shared with alpha subunit</note>
    </ligand>
</feature>
<keyword evidence="8 11" id="KW-0648">Protein biosynthesis</keyword>
<sequence length="666" mass="74012">MKVPLSWLKDYVEIHEDPQQIAGQLQYSGTKVESVDKVDGDTVFNLEITPNRPDCLSVIGIAREIAAVYNRRLSLPPGLSNPSVGSSNLPVSFEVSQKNLCPAYSAGIIDSIRLDQSPDWMRSRLEKSGVRSINNIVDITNYVMLETGQPMHAFDFDKIRGTIRVKAARGGERLVSLDGVERILPEGAIVIEDEEKLIDLAGLMGGESSEVDKNTTKIVLHVPLYDPLAIRRASQYLGLRTQASNIFEKKLNPSAHRYAFERAAGLLREIAQGNLVSSIKTVSEMPKERSINVPFSLIKDTLGISLEAREVGSILGRLEFTTNILKGGEETFIKVGVPSFRTDITEPIDITEEVGRIYGYNRFPKTLPIGSPNDGILPIQDLEKKIREILVSLNLKEIYSSSLTSAKILEDLNIPSQNVLRISNRLVLDYEYLRPTLLTGLITAASNNVDNFEKFSLFEIGRVFDKELTKDRLPIQSKKIAAIFVNSDFSLAKGAAEELLHRLEITSLKFEEVRDQPPFAIPTTKVLVNNTPAGLVGEINSESLSRFGVTFPTFAFELDLEILERSRGTISYKPTPKYPLVKEDISLFVPKNLSFSEIEQAIKSAAGKNFYALELVEETTVSGKYSMLLGVKYFDANKTLKSVEVGRIREKVAENLSNVGARLRTN</sequence>
<evidence type="ECO:0000256" key="10">
    <source>
        <dbReference type="ARBA" id="ARBA00049255"/>
    </source>
</evidence>
<dbReference type="InterPro" id="IPR045060">
    <property type="entry name" value="Phe-tRNA-ligase_IIc_bsu"/>
</dbReference>
<dbReference type="GO" id="GO:0009328">
    <property type="term" value="C:phenylalanine-tRNA ligase complex"/>
    <property type="evidence" value="ECO:0007669"/>
    <property type="project" value="TreeGrafter"/>
</dbReference>
<dbReference type="PANTHER" id="PTHR10947">
    <property type="entry name" value="PHENYLALANYL-TRNA SYNTHETASE BETA CHAIN AND LEUCINE-RICH REPEAT-CONTAINING PROTEIN 47"/>
    <property type="match status" value="1"/>
</dbReference>
<comment type="caution">
    <text evidence="14">The sequence shown here is derived from an EMBL/GenBank/DDBJ whole genome shotgun (WGS) entry which is preliminary data.</text>
</comment>
<evidence type="ECO:0000256" key="6">
    <source>
        <dbReference type="ARBA" id="ARBA00022840"/>
    </source>
</evidence>
<feature type="domain" description="B5" evidence="13">
    <location>
        <begin position="286"/>
        <end position="365"/>
    </location>
</feature>
<dbReference type="GO" id="GO:0006432">
    <property type="term" value="P:phenylalanyl-tRNA aminoacylation"/>
    <property type="evidence" value="ECO:0007669"/>
    <property type="project" value="UniProtKB-UniRule"/>
</dbReference>
<gene>
    <name evidence="11" type="primary">pheT</name>
    <name evidence="14" type="ORF">A2Z42_01570</name>
</gene>
<dbReference type="NCBIfam" id="TIGR00472">
    <property type="entry name" value="pheT_bact"/>
    <property type="match status" value="1"/>
</dbReference>
<evidence type="ECO:0000256" key="7">
    <source>
        <dbReference type="ARBA" id="ARBA00022842"/>
    </source>
</evidence>
<protein>
    <recommendedName>
        <fullName evidence="11">Phenylalanine--tRNA ligase beta subunit</fullName>
        <ecNumber evidence="11">6.1.1.20</ecNumber>
    </recommendedName>
    <alternativeName>
        <fullName evidence="11">Phenylalanyl-tRNA synthetase beta subunit</fullName>
        <shortName evidence="11">PheRS</shortName>
    </alternativeName>
</protein>
<evidence type="ECO:0000256" key="3">
    <source>
        <dbReference type="ARBA" id="ARBA00022598"/>
    </source>
</evidence>
<dbReference type="PROSITE" id="PS51447">
    <property type="entry name" value="FDX_ACB"/>
    <property type="match status" value="1"/>
</dbReference>
<comment type="subcellular location">
    <subcellularLocation>
        <location evidence="11">Cytoplasm</location>
    </subcellularLocation>
</comment>
<keyword evidence="7 11" id="KW-0460">Magnesium</keyword>
<feature type="binding site" evidence="11">
    <location>
        <position position="343"/>
    </location>
    <ligand>
        <name>Mg(2+)</name>
        <dbReference type="ChEBI" id="CHEBI:18420"/>
        <note>shared with alpha subunit</note>
    </ligand>
</feature>
<keyword evidence="9 11" id="KW-0030">Aminoacyl-tRNA synthetase</keyword>
<dbReference type="CDD" id="cd00769">
    <property type="entry name" value="PheRS_beta_core"/>
    <property type="match status" value="1"/>
</dbReference>
<dbReference type="SUPFAM" id="SSF54991">
    <property type="entry name" value="Anticodon-binding domain of PheRS"/>
    <property type="match status" value="1"/>
</dbReference>
<feature type="binding site" evidence="11">
    <location>
        <position position="349"/>
    </location>
    <ligand>
        <name>Mg(2+)</name>
        <dbReference type="ChEBI" id="CHEBI:18420"/>
        <note>shared with alpha subunit</note>
    </ligand>
</feature>
<dbReference type="Gene3D" id="3.50.40.10">
    <property type="entry name" value="Phenylalanyl-trna Synthetase, Chain B, domain 3"/>
    <property type="match status" value="1"/>
</dbReference>
<dbReference type="Proteomes" id="UP000176645">
    <property type="component" value="Unassembled WGS sequence"/>
</dbReference>
<dbReference type="Pfam" id="PF03483">
    <property type="entry name" value="B3_4"/>
    <property type="match status" value="1"/>
</dbReference>
<dbReference type="FunFam" id="3.30.56.10:FF:000001">
    <property type="entry name" value="Phenylalanine--tRNA ligase beta subunit"/>
    <property type="match status" value="1"/>
</dbReference>
<keyword evidence="4 11" id="KW-0479">Metal-binding</keyword>
<dbReference type="GO" id="GO:0005524">
    <property type="term" value="F:ATP binding"/>
    <property type="evidence" value="ECO:0007669"/>
    <property type="project" value="UniProtKB-UniRule"/>
</dbReference>
<feature type="binding site" evidence="11">
    <location>
        <position position="353"/>
    </location>
    <ligand>
        <name>Mg(2+)</name>
        <dbReference type="ChEBI" id="CHEBI:18420"/>
        <note>shared with alpha subunit</note>
    </ligand>
</feature>
<keyword evidence="5 11" id="KW-0547">Nucleotide-binding</keyword>
<dbReference type="HAMAP" id="MF_00283">
    <property type="entry name" value="Phe_tRNA_synth_beta1"/>
    <property type="match status" value="1"/>
</dbReference>
<dbReference type="Gene3D" id="3.30.56.10">
    <property type="match status" value="2"/>
</dbReference>
<dbReference type="GO" id="GO:0003723">
    <property type="term" value="F:RNA binding"/>
    <property type="evidence" value="ECO:0007669"/>
    <property type="project" value="InterPro"/>
</dbReference>
<comment type="subunit">
    <text evidence="2 11">Tetramer of two alpha and two beta subunits.</text>
</comment>
<name>A0A1G1WJE3_9BACT</name>
<keyword evidence="3 11" id="KW-0436">Ligase</keyword>
<dbReference type="InterPro" id="IPR005147">
    <property type="entry name" value="tRNA_synthase_B5-dom"/>
</dbReference>
<dbReference type="SMART" id="SM00896">
    <property type="entry name" value="FDX-ACB"/>
    <property type="match status" value="1"/>
</dbReference>
<dbReference type="SMART" id="SM00874">
    <property type="entry name" value="B5"/>
    <property type="match status" value="1"/>
</dbReference>
<evidence type="ECO:0000256" key="1">
    <source>
        <dbReference type="ARBA" id="ARBA00008653"/>
    </source>
</evidence>
<keyword evidence="11" id="KW-0963">Cytoplasm</keyword>
<dbReference type="InterPro" id="IPR009061">
    <property type="entry name" value="DNA-bd_dom_put_sf"/>
</dbReference>
<feature type="domain" description="FDX-ACB" evidence="12">
    <location>
        <begin position="576"/>
        <end position="664"/>
    </location>
</feature>
<dbReference type="SMART" id="SM00873">
    <property type="entry name" value="B3_4"/>
    <property type="match status" value="1"/>
</dbReference>
<keyword evidence="6 11" id="KW-0067">ATP-binding</keyword>
<evidence type="ECO:0000256" key="8">
    <source>
        <dbReference type="ARBA" id="ARBA00022917"/>
    </source>
</evidence>
<evidence type="ECO:0000313" key="15">
    <source>
        <dbReference type="Proteomes" id="UP000176645"/>
    </source>
</evidence>
<dbReference type="Gene3D" id="3.30.930.10">
    <property type="entry name" value="Bira Bifunctional Protein, Domain 2"/>
    <property type="match status" value="1"/>
</dbReference>
<dbReference type="InterPro" id="IPR041616">
    <property type="entry name" value="PheRS_beta_core"/>
</dbReference>
<dbReference type="Gene3D" id="3.30.70.380">
    <property type="entry name" value="Ferrodoxin-fold anticodon-binding domain"/>
    <property type="match status" value="1"/>
</dbReference>
<evidence type="ECO:0000256" key="9">
    <source>
        <dbReference type="ARBA" id="ARBA00023146"/>
    </source>
</evidence>
<reference evidence="14 15" key="1">
    <citation type="journal article" date="2016" name="Nat. Commun.">
        <title>Thousands of microbial genomes shed light on interconnected biogeochemical processes in an aquifer system.</title>
        <authorList>
            <person name="Anantharaman K."/>
            <person name="Brown C.T."/>
            <person name="Hug L.A."/>
            <person name="Sharon I."/>
            <person name="Castelle C.J."/>
            <person name="Probst A.J."/>
            <person name="Thomas B.C."/>
            <person name="Singh A."/>
            <person name="Wilkins M.J."/>
            <person name="Karaoz U."/>
            <person name="Brodie E.L."/>
            <person name="Williams K.H."/>
            <person name="Hubbard S.S."/>
            <person name="Banfield J.F."/>
        </authorList>
    </citation>
    <scope>NUCLEOTIDE SEQUENCE [LARGE SCALE GENOMIC DNA]</scope>
</reference>
<evidence type="ECO:0000256" key="5">
    <source>
        <dbReference type="ARBA" id="ARBA00022741"/>
    </source>
</evidence>
<comment type="cofactor">
    <cofactor evidence="11">
        <name>Mg(2+)</name>
        <dbReference type="ChEBI" id="CHEBI:18420"/>
    </cofactor>
    <text evidence="11">Binds 2 magnesium ions per tetramer.</text>
</comment>
<dbReference type="EC" id="6.1.1.20" evidence="11"/>
<dbReference type="InterPro" id="IPR020825">
    <property type="entry name" value="Phe-tRNA_synthase-like_B3/B4"/>
</dbReference>
<proteinExistence type="inferred from homology"/>
<evidence type="ECO:0000259" key="13">
    <source>
        <dbReference type="PROSITE" id="PS51483"/>
    </source>
</evidence>
<dbReference type="GO" id="GO:0004826">
    <property type="term" value="F:phenylalanine-tRNA ligase activity"/>
    <property type="evidence" value="ECO:0007669"/>
    <property type="project" value="UniProtKB-UniRule"/>
</dbReference>